<dbReference type="AlphaFoldDB" id="A0A0A9AVG5"/>
<reference evidence="1" key="1">
    <citation type="submission" date="2014-09" db="EMBL/GenBank/DDBJ databases">
        <authorList>
            <person name="Magalhaes I.L.F."/>
            <person name="Oliveira U."/>
            <person name="Santos F.R."/>
            <person name="Vidigal T.H.D.A."/>
            <person name="Brescovit A.D."/>
            <person name="Santos A.J."/>
        </authorList>
    </citation>
    <scope>NUCLEOTIDE SEQUENCE</scope>
    <source>
        <tissue evidence="1">Shoot tissue taken approximately 20 cm above the soil surface</tissue>
    </source>
</reference>
<organism evidence="1">
    <name type="scientific">Arundo donax</name>
    <name type="common">Giant reed</name>
    <name type="synonym">Donax arundinaceus</name>
    <dbReference type="NCBI Taxonomy" id="35708"/>
    <lineage>
        <taxon>Eukaryota</taxon>
        <taxon>Viridiplantae</taxon>
        <taxon>Streptophyta</taxon>
        <taxon>Embryophyta</taxon>
        <taxon>Tracheophyta</taxon>
        <taxon>Spermatophyta</taxon>
        <taxon>Magnoliopsida</taxon>
        <taxon>Liliopsida</taxon>
        <taxon>Poales</taxon>
        <taxon>Poaceae</taxon>
        <taxon>PACMAD clade</taxon>
        <taxon>Arundinoideae</taxon>
        <taxon>Arundineae</taxon>
        <taxon>Arundo</taxon>
    </lineage>
</organism>
<accession>A0A0A9AVG5</accession>
<proteinExistence type="predicted"/>
<sequence>MPLHSCLMAAGSVVSRPLTSSRWRTAMRSTPCFTRPEAACRVLRSNCRNLVLRPALS</sequence>
<name>A0A0A9AVG5_ARUDO</name>
<reference evidence="1" key="2">
    <citation type="journal article" date="2015" name="Data Brief">
        <title>Shoot transcriptome of the giant reed, Arundo donax.</title>
        <authorList>
            <person name="Barrero R.A."/>
            <person name="Guerrero F.D."/>
            <person name="Moolhuijzen P."/>
            <person name="Goolsby J.A."/>
            <person name="Tidwell J."/>
            <person name="Bellgard S.E."/>
            <person name="Bellgard M.I."/>
        </authorList>
    </citation>
    <scope>NUCLEOTIDE SEQUENCE</scope>
    <source>
        <tissue evidence="1">Shoot tissue taken approximately 20 cm above the soil surface</tissue>
    </source>
</reference>
<dbReference type="EMBL" id="GBRH01244022">
    <property type="protein sequence ID" value="JAD53873.1"/>
    <property type="molecule type" value="Transcribed_RNA"/>
</dbReference>
<evidence type="ECO:0000313" key="1">
    <source>
        <dbReference type="EMBL" id="JAD53873.1"/>
    </source>
</evidence>
<protein>
    <submittedName>
        <fullName evidence="1">Ubiquitin-like protein SMT3</fullName>
    </submittedName>
</protein>